<accession>A0ABN9FID4</accession>
<keyword evidence="2" id="KW-1185">Reference proteome</keyword>
<evidence type="ECO:0000313" key="1">
    <source>
        <dbReference type="EMBL" id="CAI9595188.1"/>
    </source>
</evidence>
<dbReference type="EMBL" id="CATNWA010016763">
    <property type="protein sequence ID" value="CAI9595188.1"/>
    <property type="molecule type" value="Genomic_DNA"/>
</dbReference>
<dbReference type="InterPro" id="IPR013783">
    <property type="entry name" value="Ig-like_fold"/>
</dbReference>
<dbReference type="InterPro" id="IPR036179">
    <property type="entry name" value="Ig-like_dom_sf"/>
</dbReference>
<proteinExistence type="predicted"/>
<comment type="caution">
    <text evidence="1">The sequence shown here is derived from an EMBL/GenBank/DDBJ whole genome shotgun (WGS) entry which is preliminary data.</text>
</comment>
<evidence type="ECO:0008006" key="3">
    <source>
        <dbReference type="Google" id="ProtNLM"/>
    </source>
</evidence>
<evidence type="ECO:0000313" key="2">
    <source>
        <dbReference type="Proteomes" id="UP001162483"/>
    </source>
</evidence>
<sequence length="124" mass="13862">MFRRLAFWLREGASIRSTQKTDCSTLTCFVFLLITKANAFCGEKMYLSATEGKPVVLYPLVGETEELSVILWIRDDVTEIATIRYLNGSADIQYNGNGGKFNISSNASLTINNFNVEDEGTYIV</sequence>
<protein>
    <recommendedName>
        <fullName evidence="3">Immunoglobulin V-set domain-containing protein</fullName>
    </recommendedName>
</protein>
<gene>
    <name evidence="1" type="ORF">SPARVUS_LOCUS11847653</name>
</gene>
<dbReference type="Proteomes" id="UP001162483">
    <property type="component" value="Unassembled WGS sequence"/>
</dbReference>
<name>A0ABN9FID4_9NEOB</name>
<reference evidence="1" key="1">
    <citation type="submission" date="2023-05" db="EMBL/GenBank/DDBJ databases">
        <authorList>
            <person name="Stuckert A."/>
        </authorList>
    </citation>
    <scope>NUCLEOTIDE SEQUENCE</scope>
</reference>
<organism evidence="1 2">
    <name type="scientific">Staurois parvus</name>
    <dbReference type="NCBI Taxonomy" id="386267"/>
    <lineage>
        <taxon>Eukaryota</taxon>
        <taxon>Metazoa</taxon>
        <taxon>Chordata</taxon>
        <taxon>Craniata</taxon>
        <taxon>Vertebrata</taxon>
        <taxon>Euteleostomi</taxon>
        <taxon>Amphibia</taxon>
        <taxon>Batrachia</taxon>
        <taxon>Anura</taxon>
        <taxon>Neobatrachia</taxon>
        <taxon>Ranoidea</taxon>
        <taxon>Ranidae</taxon>
        <taxon>Staurois</taxon>
    </lineage>
</organism>
<dbReference type="Gene3D" id="2.60.40.10">
    <property type="entry name" value="Immunoglobulins"/>
    <property type="match status" value="1"/>
</dbReference>
<feature type="non-terminal residue" evidence="1">
    <location>
        <position position="124"/>
    </location>
</feature>
<dbReference type="SUPFAM" id="SSF48726">
    <property type="entry name" value="Immunoglobulin"/>
    <property type="match status" value="1"/>
</dbReference>